<dbReference type="InterPro" id="IPR001453">
    <property type="entry name" value="MoaB/Mog_dom"/>
</dbReference>
<dbReference type="SMART" id="SM00852">
    <property type="entry name" value="MoCF_biosynth"/>
    <property type="match status" value="1"/>
</dbReference>
<protein>
    <recommendedName>
        <fullName evidence="11">Molybdopterin molybdenumtransferase</fullName>
        <ecNumber evidence="11">2.10.1.1</ecNumber>
    </recommendedName>
</protein>
<dbReference type="PANTHER" id="PTHR10192:SF5">
    <property type="entry name" value="GEPHYRIN"/>
    <property type="match status" value="1"/>
</dbReference>
<dbReference type="Pfam" id="PF03454">
    <property type="entry name" value="MoeA_C"/>
    <property type="match status" value="1"/>
</dbReference>
<keyword evidence="14" id="KW-1185">Reference proteome</keyword>
<dbReference type="GO" id="GO:0006777">
    <property type="term" value="P:Mo-molybdopterin cofactor biosynthetic process"/>
    <property type="evidence" value="ECO:0007669"/>
    <property type="project" value="UniProtKB-UniRule"/>
</dbReference>
<dbReference type="InterPro" id="IPR036688">
    <property type="entry name" value="MoeA_C_domain_IV_sf"/>
</dbReference>
<feature type="domain" description="MoaB/Mog" evidence="12">
    <location>
        <begin position="197"/>
        <end position="334"/>
    </location>
</feature>
<comment type="pathway">
    <text evidence="3 11">Cofactor biosynthesis; molybdopterin biosynthesis.</text>
</comment>
<dbReference type="SUPFAM" id="SSF53218">
    <property type="entry name" value="Molybdenum cofactor biosynthesis proteins"/>
    <property type="match status" value="1"/>
</dbReference>
<evidence type="ECO:0000256" key="6">
    <source>
        <dbReference type="ARBA" id="ARBA00022679"/>
    </source>
</evidence>
<organism evidence="13 14">
    <name type="scientific">Shimia thalassica</name>
    <dbReference type="NCBI Taxonomy" id="1715693"/>
    <lineage>
        <taxon>Bacteria</taxon>
        <taxon>Pseudomonadati</taxon>
        <taxon>Pseudomonadota</taxon>
        <taxon>Alphaproteobacteria</taxon>
        <taxon>Rhodobacterales</taxon>
        <taxon>Roseobacteraceae</taxon>
    </lineage>
</organism>
<accession>A0A0N7M9Z7</accession>
<dbReference type="Pfam" id="PF00994">
    <property type="entry name" value="MoCF_biosynth"/>
    <property type="match status" value="1"/>
</dbReference>
<name>A0A0N7M9Z7_9RHOB</name>
<dbReference type="SUPFAM" id="SSF63882">
    <property type="entry name" value="MoeA N-terminal region -like"/>
    <property type="match status" value="1"/>
</dbReference>
<dbReference type="CDD" id="cd00887">
    <property type="entry name" value="MoeA"/>
    <property type="match status" value="1"/>
</dbReference>
<dbReference type="Proteomes" id="UP000051870">
    <property type="component" value="Unassembled WGS sequence"/>
</dbReference>
<dbReference type="NCBIfam" id="TIGR00177">
    <property type="entry name" value="molyb_syn"/>
    <property type="match status" value="1"/>
</dbReference>
<keyword evidence="9 11" id="KW-0501">Molybdenum cofactor biosynthesis</keyword>
<dbReference type="RefSeq" id="WP_058312077.1">
    <property type="nucleotide sequence ID" value="NZ_CYTW01000003.1"/>
</dbReference>
<dbReference type="InterPro" id="IPR005110">
    <property type="entry name" value="MoeA_linker/N"/>
</dbReference>
<proteinExistence type="inferred from homology"/>
<dbReference type="PROSITE" id="PS01079">
    <property type="entry name" value="MOCF_BIOSYNTHESIS_2"/>
    <property type="match status" value="1"/>
</dbReference>
<evidence type="ECO:0000256" key="1">
    <source>
        <dbReference type="ARBA" id="ARBA00001946"/>
    </source>
</evidence>
<comment type="catalytic activity">
    <reaction evidence="10">
        <text>adenylyl-molybdopterin + molybdate = Mo-molybdopterin + AMP + H(+)</text>
        <dbReference type="Rhea" id="RHEA:35047"/>
        <dbReference type="ChEBI" id="CHEBI:15378"/>
        <dbReference type="ChEBI" id="CHEBI:36264"/>
        <dbReference type="ChEBI" id="CHEBI:62727"/>
        <dbReference type="ChEBI" id="CHEBI:71302"/>
        <dbReference type="ChEBI" id="CHEBI:456215"/>
        <dbReference type="EC" id="2.10.1.1"/>
    </reaction>
</comment>
<dbReference type="SUPFAM" id="SSF63867">
    <property type="entry name" value="MoeA C-terminal domain-like"/>
    <property type="match status" value="1"/>
</dbReference>
<evidence type="ECO:0000256" key="10">
    <source>
        <dbReference type="ARBA" id="ARBA00047317"/>
    </source>
</evidence>
<dbReference type="FunFam" id="3.40.980.10:FF:000004">
    <property type="entry name" value="Molybdopterin molybdenumtransferase"/>
    <property type="match status" value="1"/>
</dbReference>
<dbReference type="InterPro" id="IPR036135">
    <property type="entry name" value="MoeA_linker/N_sf"/>
</dbReference>
<dbReference type="AlphaFoldDB" id="A0A0N7M9Z7"/>
<dbReference type="GO" id="GO:0061599">
    <property type="term" value="F:molybdopterin molybdotransferase activity"/>
    <property type="evidence" value="ECO:0007669"/>
    <property type="project" value="UniProtKB-UniRule"/>
</dbReference>
<sequence length="419" mass="44279">MTLTPPPLKDDCFALPSGTQWTPVDEALSELKKRLSVVTTAESVGLAGALDRILAEDVLASRANPPRPNSAVDGYGFAHADTKEGPQALPLMEGRSAAGQPFDRSLAAGHAIRILTGATLPEGVDTVILQEDVSTDGQAIAFHGPVRKGANTRRAGEDVDAGETILTAGRKLTPADLALMAATGVSEVLVRRKLRVAVVSTGDELAEPGETARADQIFDANRPMLLSMIRRFGFEPIDMGRAPDVRDELRGFLDRAADQADVILTSGGASAGDEDHMSALLNESGSMTLWRIAIKPGRPLALGVWKGTPVFGLPGNPVAAMVCTLVFAKPAMSLLAGAGWESPLRLTVPAAFAKSKKPGRREYLRARLRDGKAEVFASEGSGRISGLSWAEGLVELPDEACDVDHETPVIFMPYAGFGL</sequence>
<dbReference type="PANTHER" id="PTHR10192">
    <property type="entry name" value="MOLYBDOPTERIN BIOSYNTHESIS PROTEIN"/>
    <property type="match status" value="1"/>
</dbReference>
<dbReference type="GO" id="GO:0005829">
    <property type="term" value="C:cytosol"/>
    <property type="evidence" value="ECO:0007669"/>
    <property type="project" value="TreeGrafter"/>
</dbReference>
<dbReference type="Gene3D" id="3.90.105.10">
    <property type="entry name" value="Molybdopterin biosynthesis moea protein, domain 2"/>
    <property type="match status" value="1"/>
</dbReference>
<dbReference type="NCBIfam" id="NF045515">
    <property type="entry name" value="Glp_gephyrin"/>
    <property type="match status" value="1"/>
</dbReference>
<dbReference type="Pfam" id="PF03453">
    <property type="entry name" value="MoeA_N"/>
    <property type="match status" value="1"/>
</dbReference>
<evidence type="ECO:0000256" key="5">
    <source>
        <dbReference type="ARBA" id="ARBA00022505"/>
    </source>
</evidence>
<dbReference type="GeneID" id="83881913"/>
<keyword evidence="5 11" id="KW-0500">Molybdenum</keyword>
<evidence type="ECO:0000259" key="12">
    <source>
        <dbReference type="SMART" id="SM00852"/>
    </source>
</evidence>
<dbReference type="InterPro" id="IPR005111">
    <property type="entry name" value="MoeA_C_domain_IV"/>
</dbReference>
<dbReference type="EMBL" id="CYTW01000003">
    <property type="protein sequence ID" value="CUK05521.1"/>
    <property type="molecule type" value="Genomic_DNA"/>
</dbReference>
<dbReference type="InterPro" id="IPR036425">
    <property type="entry name" value="MoaB/Mog-like_dom_sf"/>
</dbReference>
<evidence type="ECO:0000313" key="13">
    <source>
        <dbReference type="EMBL" id="CUK05521.1"/>
    </source>
</evidence>
<evidence type="ECO:0000256" key="2">
    <source>
        <dbReference type="ARBA" id="ARBA00002901"/>
    </source>
</evidence>
<evidence type="ECO:0000256" key="11">
    <source>
        <dbReference type="RuleBase" id="RU365090"/>
    </source>
</evidence>
<reference evidence="14" key="1">
    <citation type="submission" date="2015-09" db="EMBL/GenBank/DDBJ databases">
        <authorList>
            <person name="Rodrigo-Torres Lidia"/>
            <person name="Arahal R.David."/>
        </authorList>
    </citation>
    <scope>NUCLEOTIDE SEQUENCE [LARGE SCALE GENOMIC DNA]</scope>
    <source>
        <strain evidence="14">CECT 7735</strain>
    </source>
</reference>
<keyword evidence="8 11" id="KW-0460">Magnesium</keyword>
<evidence type="ECO:0000256" key="3">
    <source>
        <dbReference type="ARBA" id="ARBA00005046"/>
    </source>
</evidence>
<dbReference type="GO" id="GO:0046872">
    <property type="term" value="F:metal ion binding"/>
    <property type="evidence" value="ECO:0007669"/>
    <property type="project" value="UniProtKB-UniRule"/>
</dbReference>
<dbReference type="Gene3D" id="2.40.340.10">
    <property type="entry name" value="MoeA, C-terminal, domain IV"/>
    <property type="match status" value="1"/>
</dbReference>
<dbReference type="InterPro" id="IPR008284">
    <property type="entry name" value="MoCF_biosynth_CS"/>
</dbReference>
<keyword evidence="7 11" id="KW-0479">Metal-binding</keyword>
<evidence type="ECO:0000256" key="9">
    <source>
        <dbReference type="ARBA" id="ARBA00023150"/>
    </source>
</evidence>
<comment type="function">
    <text evidence="2 11">Catalyzes the insertion of molybdate into adenylated molybdopterin with the concomitant release of AMP.</text>
</comment>
<evidence type="ECO:0000313" key="14">
    <source>
        <dbReference type="Proteomes" id="UP000051870"/>
    </source>
</evidence>
<dbReference type="Gene3D" id="3.40.980.10">
    <property type="entry name" value="MoaB/Mog-like domain"/>
    <property type="match status" value="1"/>
</dbReference>
<gene>
    <name evidence="13" type="primary">moeA_2</name>
    <name evidence="13" type="ORF">PH7735_02911</name>
</gene>
<comment type="similarity">
    <text evidence="4 11">Belongs to the MoeA family.</text>
</comment>
<dbReference type="STRING" id="1715693.PH7735_02911"/>
<dbReference type="UniPathway" id="UPA00344"/>
<dbReference type="Gene3D" id="2.170.190.11">
    <property type="entry name" value="Molybdopterin biosynthesis moea protein, domain 3"/>
    <property type="match status" value="1"/>
</dbReference>
<evidence type="ECO:0000256" key="7">
    <source>
        <dbReference type="ARBA" id="ARBA00022723"/>
    </source>
</evidence>
<dbReference type="InterPro" id="IPR038987">
    <property type="entry name" value="MoeA-like"/>
</dbReference>
<dbReference type="EC" id="2.10.1.1" evidence="11"/>
<keyword evidence="6 11" id="KW-0808">Transferase</keyword>
<evidence type="ECO:0000256" key="4">
    <source>
        <dbReference type="ARBA" id="ARBA00010763"/>
    </source>
</evidence>
<evidence type="ECO:0000256" key="8">
    <source>
        <dbReference type="ARBA" id="ARBA00022842"/>
    </source>
</evidence>
<comment type="cofactor">
    <cofactor evidence="1 11">
        <name>Mg(2+)</name>
        <dbReference type="ChEBI" id="CHEBI:18420"/>
    </cofactor>
</comment>